<dbReference type="Proteomes" id="UP000263377">
    <property type="component" value="Unassembled WGS sequence"/>
</dbReference>
<protein>
    <recommendedName>
        <fullName evidence="3">Polyketide cyclase</fullName>
    </recommendedName>
</protein>
<sequence length="143" mass="15813">MMLDVTVERLIPLPPATVAAYAMDWRHDSEWTRGIRSATLTREADTGGFGAGAEVTRTAHFLGRSFSYVLRVSRHDPPTVLDMVSVAGPMPMRVTYTFEPTRTGTFARIRVRGGLRLVGPLMSRPVRSALTADLRALESRLGR</sequence>
<evidence type="ECO:0008006" key="3">
    <source>
        <dbReference type="Google" id="ProtNLM"/>
    </source>
</evidence>
<evidence type="ECO:0000313" key="1">
    <source>
        <dbReference type="EMBL" id="RGD62839.1"/>
    </source>
</evidence>
<name>A0A373A405_9ACTN</name>
<dbReference type="InterPro" id="IPR019587">
    <property type="entry name" value="Polyketide_cyclase/dehydratase"/>
</dbReference>
<comment type="caution">
    <text evidence="1">The sequence shown here is derived from an EMBL/GenBank/DDBJ whole genome shotgun (WGS) entry which is preliminary data.</text>
</comment>
<gene>
    <name evidence="1" type="ORF">DR950_12455</name>
</gene>
<accession>A0A373A405</accession>
<evidence type="ECO:0000313" key="2">
    <source>
        <dbReference type="Proteomes" id="UP000263377"/>
    </source>
</evidence>
<reference evidence="1 2" key="1">
    <citation type="submission" date="2018-08" db="EMBL/GenBank/DDBJ databases">
        <title>Diversity &amp; Physiological Properties of Lignin-Decomposing Actinobacteria from Soil.</title>
        <authorList>
            <person name="Roh S.G."/>
            <person name="Kim S.B."/>
        </authorList>
    </citation>
    <scope>NUCLEOTIDE SEQUENCE [LARGE SCALE GENOMIC DNA]</scope>
    <source>
        <strain evidence="1 2">MMS17-GH009</strain>
    </source>
</reference>
<dbReference type="Pfam" id="PF10604">
    <property type="entry name" value="Polyketide_cyc2"/>
    <property type="match status" value="1"/>
</dbReference>
<dbReference type="AlphaFoldDB" id="A0A373A405"/>
<dbReference type="RefSeq" id="WP_117491514.1">
    <property type="nucleotide sequence ID" value="NZ_QVIG01000001.1"/>
</dbReference>
<dbReference type="Gene3D" id="3.30.530.20">
    <property type="match status" value="1"/>
</dbReference>
<dbReference type="EMBL" id="QVIG01000001">
    <property type="protein sequence ID" value="RGD62839.1"/>
    <property type="molecule type" value="Genomic_DNA"/>
</dbReference>
<keyword evidence="2" id="KW-1185">Reference proteome</keyword>
<dbReference type="InterPro" id="IPR023393">
    <property type="entry name" value="START-like_dom_sf"/>
</dbReference>
<proteinExistence type="predicted"/>
<dbReference type="SUPFAM" id="SSF55961">
    <property type="entry name" value="Bet v1-like"/>
    <property type="match status" value="1"/>
</dbReference>
<organism evidence="1 2">
    <name type="scientific">Kitasatospora xanthocidica</name>
    <dbReference type="NCBI Taxonomy" id="83382"/>
    <lineage>
        <taxon>Bacteria</taxon>
        <taxon>Bacillati</taxon>
        <taxon>Actinomycetota</taxon>
        <taxon>Actinomycetes</taxon>
        <taxon>Kitasatosporales</taxon>
        <taxon>Streptomycetaceae</taxon>
        <taxon>Kitasatospora</taxon>
    </lineage>
</organism>